<accession>A0A176ZZV3</accession>
<evidence type="ECO:0000259" key="2">
    <source>
        <dbReference type="Pfam" id="PF22041"/>
    </source>
</evidence>
<gene>
    <name evidence="3" type="ORF">VC83_09513</name>
</gene>
<organism evidence="3">
    <name type="scientific">Pseudogymnoascus destructans</name>
    <dbReference type="NCBI Taxonomy" id="655981"/>
    <lineage>
        <taxon>Eukaryota</taxon>
        <taxon>Fungi</taxon>
        <taxon>Dikarya</taxon>
        <taxon>Ascomycota</taxon>
        <taxon>Pezizomycotina</taxon>
        <taxon>Leotiomycetes</taxon>
        <taxon>Thelebolales</taxon>
        <taxon>Thelebolaceae</taxon>
        <taxon>Pseudogymnoascus</taxon>
    </lineage>
</organism>
<dbReference type="AlphaFoldDB" id="A0A176ZZV3"/>
<dbReference type="EMBL" id="KV441440">
    <property type="protein sequence ID" value="OAF54224.1"/>
    <property type="molecule type" value="Genomic_DNA"/>
</dbReference>
<sequence length="158" mass="17550">MCGFVFRSQPPPSSQLSSSIPPPAPSNPPNHTQKYLLTHPSGLISGESPTREKHNVPAIHHLPTNTHIIDSTPIAKFLEATYPTPPLPLTSSLDGTIELQARSVVGPTFRASVVPREINILSLRSQEYFRRTREAALGRKLEDCLMRRRRAGRLSVRE</sequence>
<evidence type="ECO:0000313" key="3">
    <source>
        <dbReference type="EMBL" id="OAF54224.1"/>
    </source>
</evidence>
<dbReference type="Proteomes" id="UP000077154">
    <property type="component" value="Unassembled WGS sequence"/>
</dbReference>
<feature type="domain" description="Glutathione S-transferase UstS-like C-terminal" evidence="2">
    <location>
        <begin position="102"/>
        <end position="146"/>
    </location>
</feature>
<dbReference type="GeneID" id="36292544"/>
<feature type="region of interest" description="Disordered" evidence="1">
    <location>
        <begin position="1"/>
        <end position="33"/>
    </location>
</feature>
<evidence type="ECO:0000256" key="1">
    <source>
        <dbReference type="SAM" id="MobiDB-lite"/>
    </source>
</evidence>
<protein>
    <recommendedName>
        <fullName evidence="2">Glutathione S-transferase UstS-like C-terminal domain-containing protein</fullName>
    </recommendedName>
</protein>
<dbReference type="VEuPathDB" id="FungiDB:GMDG_06800"/>
<dbReference type="Gene3D" id="1.20.1050.10">
    <property type="match status" value="1"/>
</dbReference>
<name>A0A176ZZV3_9PEZI</name>
<dbReference type="eggNOG" id="ENOG502QQN3">
    <property type="taxonomic scope" value="Eukaryota"/>
</dbReference>
<dbReference type="RefSeq" id="XP_024319531.1">
    <property type="nucleotide sequence ID" value="XM_024472927.1"/>
</dbReference>
<proteinExistence type="predicted"/>
<dbReference type="OrthoDB" id="4951845at2759"/>
<dbReference type="Gene3D" id="3.40.30.10">
    <property type="entry name" value="Glutaredoxin"/>
    <property type="match status" value="1"/>
</dbReference>
<reference evidence="3" key="1">
    <citation type="submission" date="2016-03" db="EMBL/GenBank/DDBJ databases">
        <title>Updated assembly of Pseudogymnoascus destructans, the fungus causing white-nose syndrome of bats.</title>
        <authorList>
            <person name="Palmer J.M."/>
            <person name="Drees K.P."/>
            <person name="Foster J.T."/>
            <person name="Lindner D.L."/>
        </authorList>
    </citation>
    <scope>NUCLEOTIDE SEQUENCE [LARGE SCALE GENOMIC DNA]</scope>
    <source>
        <strain evidence="3">20631-21</strain>
    </source>
</reference>
<dbReference type="Pfam" id="PF22041">
    <property type="entry name" value="GST_C_7"/>
    <property type="match status" value="1"/>
</dbReference>
<dbReference type="InterPro" id="IPR054416">
    <property type="entry name" value="GST_UstS-like_C"/>
</dbReference>